<dbReference type="Gene3D" id="3.30.390.110">
    <property type="match status" value="1"/>
</dbReference>
<dbReference type="GO" id="GO:0003735">
    <property type="term" value="F:structural constituent of ribosome"/>
    <property type="evidence" value="ECO:0007669"/>
    <property type="project" value="InterPro"/>
</dbReference>
<name>A0A6D2LBM0_9BRAS</name>
<proteinExistence type="predicted"/>
<dbReference type="EMBL" id="CACVBM020001668">
    <property type="protein sequence ID" value="CAA7057042.1"/>
    <property type="molecule type" value="Genomic_DNA"/>
</dbReference>
<dbReference type="Proteomes" id="UP000467841">
    <property type="component" value="Unassembled WGS sequence"/>
</dbReference>
<dbReference type="AlphaFoldDB" id="A0A6D2LBM0"/>
<evidence type="ECO:0000313" key="3">
    <source>
        <dbReference type="Proteomes" id="UP000467841"/>
    </source>
</evidence>
<evidence type="ECO:0000313" key="1">
    <source>
        <dbReference type="EMBL" id="CAA7038458.1"/>
    </source>
</evidence>
<protein>
    <submittedName>
        <fullName evidence="2">Uncharacterized protein</fullName>
    </submittedName>
</protein>
<dbReference type="PANTHER" id="PTHR10544">
    <property type="entry name" value="60S RIBOSOMAL PROTEIN L28"/>
    <property type="match status" value="1"/>
</dbReference>
<sequence length="121" mass="13450">MNGKLELLCLEVFSLEEKGDRIQSSVKGIEGRMNFEVVDNNGGFRGTTNPHKISLAALFFPISAKATFGLANKKTVTIQPADKEQGVVLRTTKTKKQNKLKLFVNKFVVKKEFSTETADKD</sequence>
<evidence type="ECO:0000313" key="2">
    <source>
        <dbReference type="EMBL" id="CAA7057042.1"/>
    </source>
</evidence>
<accession>A0A6D2LBM0</accession>
<organism evidence="2 3">
    <name type="scientific">Microthlaspi erraticum</name>
    <dbReference type="NCBI Taxonomy" id="1685480"/>
    <lineage>
        <taxon>Eukaryota</taxon>
        <taxon>Viridiplantae</taxon>
        <taxon>Streptophyta</taxon>
        <taxon>Embryophyta</taxon>
        <taxon>Tracheophyta</taxon>
        <taxon>Spermatophyta</taxon>
        <taxon>Magnoliopsida</taxon>
        <taxon>eudicotyledons</taxon>
        <taxon>Gunneridae</taxon>
        <taxon>Pentapetalae</taxon>
        <taxon>rosids</taxon>
        <taxon>malvids</taxon>
        <taxon>Brassicales</taxon>
        <taxon>Brassicaceae</taxon>
        <taxon>Coluteocarpeae</taxon>
        <taxon>Microthlaspi</taxon>
    </lineage>
</organism>
<keyword evidence="3" id="KW-1185">Reference proteome</keyword>
<gene>
    <name evidence="1" type="ORF">MERR_LOCUS25693</name>
    <name evidence="2" type="ORF">MERR_LOCUS44278</name>
</gene>
<dbReference type="InterPro" id="IPR002672">
    <property type="entry name" value="Ribosomal_eL28"/>
</dbReference>
<reference evidence="2 3" key="1">
    <citation type="submission" date="2020-01" db="EMBL/GenBank/DDBJ databases">
        <authorList>
            <person name="Mishra B."/>
        </authorList>
    </citation>
    <scope>NUCLEOTIDE SEQUENCE [LARGE SCALE GENOMIC DNA]</scope>
</reference>
<dbReference type="GO" id="GO:0006412">
    <property type="term" value="P:translation"/>
    <property type="evidence" value="ECO:0007669"/>
    <property type="project" value="InterPro"/>
</dbReference>
<dbReference type="EMBL" id="CACVBM020001194">
    <property type="protein sequence ID" value="CAA7038458.1"/>
    <property type="molecule type" value="Genomic_DNA"/>
</dbReference>
<dbReference type="GO" id="GO:0005840">
    <property type="term" value="C:ribosome"/>
    <property type="evidence" value="ECO:0007669"/>
    <property type="project" value="InterPro"/>
</dbReference>